<dbReference type="InterPro" id="IPR011527">
    <property type="entry name" value="ABC1_TM_dom"/>
</dbReference>
<feature type="transmembrane region" description="Helical" evidence="7">
    <location>
        <begin position="135"/>
        <end position="156"/>
    </location>
</feature>
<dbReference type="PROSITE" id="PS50929">
    <property type="entry name" value="ABC_TM1F"/>
    <property type="match status" value="1"/>
</dbReference>
<evidence type="ECO:0000259" key="9">
    <source>
        <dbReference type="PROSITE" id="PS50929"/>
    </source>
</evidence>
<dbReference type="SUPFAM" id="SSF52540">
    <property type="entry name" value="P-loop containing nucleoside triphosphate hydrolases"/>
    <property type="match status" value="1"/>
</dbReference>
<keyword evidence="11" id="KW-1185">Reference proteome</keyword>
<evidence type="ECO:0000256" key="4">
    <source>
        <dbReference type="ARBA" id="ARBA00022840"/>
    </source>
</evidence>
<dbReference type="CDD" id="cd07346">
    <property type="entry name" value="ABC_6TM_exporters"/>
    <property type="match status" value="1"/>
</dbReference>
<dbReference type="PROSITE" id="PS00211">
    <property type="entry name" value="ABC_TRANSPORTER_1"/>
    <property type="match status" value="1"/>
</dbReference>
<gene>
    <name evidence="10" type="ORF">DES51_1223</name>
</gene>
<feature type="transmembrane region" description="Helical" evidence="7">
    <location>
        <begin position="55"/>
        <end position="76"/>
    </location>
</feature>
<dbReference type="PANTHER" id="PTHR43394">
    <property type="entry name" value="ATP-DEPENDENT PERMEASE MDL1, MITOCHONDRIAL"/>
    <property type="match status" value="1"/>
</dbReference>
<feature type="transmembrane region" description="Helical" evidence="7">
    <location>
        <begin position="240"/>
        <end position="264"/>
    </location>
</feature>
<dbReference type="InterPro" id="IPR036640">
    <property type="entry name" value="ABC1_TM_sf"/>
</dbReference>
<protein>
    <submittedName>
        <fullName evidence="10">ABC-type multidrug transport system fused ATPase/permease subunit</fullName>
    </submittedName>
</protein>
<keyword evidence="6 7" id="KW-0472">Membrane</keyword>
<keyword evidence="4" id="KW-0067">ATP-binding</keyword>
<dbReference type="SMART" id="SM00382">
    <property type="entry name" value="AAA"/>
    <property type="match status" value="1"/>
</dbReference>
<dbReference type="AlphaFoldDB" id="A0A318KD69"/>
<evidence type="ECO:0000259" key="8">
    <source>
        <dbReference type="PROSITE" id="PS50893"/>
    </source>
</evidence>
<proteinExistence type="predicted"/>
<dbReference type="GO" id="GO:0016887">
    <property type="term" value="F:ATP hydrolysis activity"/>
    <property type="evidence" value="ECO:0007669"/>
    <property type="project" value="InterPro"/>
</dbReference>
<dbReference type="PROSITE" id="PS50893">
    <property type="entry name" value="ABC_TRANSPORTER_2"/>
    <property type="match status" value="1"/>
</dbReference>
<evidence type="ECO:0000256" key="7">
    <source>
        <dbReference type="SAM" id="Phobius"/>
    </source>
</evidence>
<dbReference type="SUPFAM" id="SSF90123">
    <property type="entry name" value="ABC transporter transmembrane region"/>
    <property type="match status" value="1"/>
</dbReference>
<feature type="transmembrane region" description="Helical" evidence="7">
    <location>
        <begin position="21"/>
        <end position="43"/>
    </location>
</feature>
<feature type="transmembrane region" description="Helical" evidence="7">
    <location>
        <begin position="162"/>
        <end position="181"/>
    </location>
</feature>
<dbReference type="Gene3D" id="3.40.50.300">
    <property type="entry name" value="P-loop containing nucleotide triphosphate hydrolases"/>
    <property type="match status" value="1"/>
</dbReference>
<feature type="domain" description="ABC transporter" evidence="8">
    <location>
        <begin position="331"/>
        <end position="562"/>
    </location>
</feature>
<dbReference type="InterPro" id="IPR003593">
    <property type="entry name" value="AAA+_ATPase"/>
</dbReference>
<dbReference type="CDD" id="cd03228">
    <property type="entry name" value="ABCC_MRP_Like"/>
    <property type="match status" value="1"/>
</dbReference>
<dbReference type="RefSeq" id="WP_022938916.1">
    <property type="nucleotide sequence ID" value="NZ_CABKRQ010000007.1"/>
</dbReference>
<dbReference type="InterPro" id="IPR027417">
    <property type="entry name" value="P-loop_NTPase"/>
</dbReference>
<feature type="domain" description="ABC transmembrane type-1" evidence="9">
    <location>
        <begin position="21"/>
        <end position="301"/>
    </location>
</feature>
<dbReference type="InterPro" id="IPR003439">
    <property type="entry name" value="ABC_transporter-like_ATP-bd"/>
</dbReference>
<dbReference type="Pfam" id="PF00005">
    <property type="entry name" value="ABC_tran"/>
    <property type="match status" value="1"/>
</dbReference>
<dbReference type="EMBL" id="QJKH01000022">
    <property type="protein sequence ID" value="PXX74617.1"/>
    <property type="molecule type" value="Genomic_DNA"/>
</dbReference>
<dbReference type="STRING" id="1034346.GCA_000313565_02631"/>
<dbReference type="GO" id="GO:0005524">
    <property type="term" value="F:ATP binding"/>
    <property type="evidence" value="ECO:0007669"/>
    <property type="project" value="UniProtKB-KW"/>
</dbReference>
<organism evidence="10 11">
    <name type="scientific">Dielma fastidiosa</name>
    <dbReference type="NCBI Taxonomy" id="1034346"/>
    <lineage>
        <taxon>Bacteria</taxon>
        <taxon>Bacillati</taxon>
        <taxon>Bacillota</taxon>
        <taxon>Erysipelotrichia</taxon>
        <taxon>Erysipelotrichales</taxon>
        <taxon>Erysipelotrichaceae</taxon>
        <taxon>Dielma</taxon>
    </lineage>
</organism>
<evidence type="ECO:0000256" key="6">
    <source>
        <dbReference type="ARBA" id="ARBA00023136"/>
    </source>
</evidence>
<keyword evidence="2 7" id="KW-0812">Transmembrane</keyword>
<evidence type="ECO:0000256" key="1">
    <source>
        <dbReference type="ARBA" id="ARBA00004651"/>
    </source>
</evidence>
<keyword evidence="3" id="KW-0547">Nucleotide-binding</keyword>
<evidence type="ECO:0000313" key="10">
    <source>
        <dbReference type="EMBL" id="PXX74617.1"/>
    </source>
</evidence>
<dbReference type="GO" id="GO:0005886">
    <property type="term" value="C:plasma membrane"/>
    <property type="evidence" value="ECO:0007669"/>
    <property type="project" value="UniProtKB-SubCell"/>
</dbReference>
<reference evidence="10 11" key="1">
    <citation type="submission" date="2018-05" db="EMBL/GenBank/DDBJ databases">
        <title>Genomic Encyclopedia of Type Strains, Phase IV (KMG-IV): sequencing the most valuable type-strain genomes for metagenomic binning, comparative biology and taxonomic classification.</title>
        <authorList>
            <person name="Goeker M."/>
        </authorList>
    </citation>
    <scope>NUCLEOTIDE SEQUENCE [LARGE SCALE GENOMIC DNA]</scope>
    <source>
        <strain evidence="10 11">JC118</strain>
    </source>
</reference>
<evidence type="ECO:0000256" key="2">
    <source>
        <dbReference type="ARBA" id="ARBA00022692"/>
    </source>
</evidence>
<evidence type="ECO:0000256" key="5">
    <source>
        <dbReference type="ARBA" id="ARBA00022989"/>
    </source>
</evidence>
<sequence length="565" mass="62963">MNESMNIKQQFNKHNKLNLTAAVCLAIIQSFLSIALAFILKALMEIAGGGTLSELVRLLVICIVYLLIYLLITQLANSFTNRYIQKALIQFKETCFERYLKKSITAFQQADEGTYISSLTNDINSIETNYLSARISFFTHLSLLISGIAAMLYLNWKLALCVLFACFLPFLISIIFGSQLAEKEKNVSEGNSAFTSLVKNLFGGFSIIKSFQSEKEIQTLFNQRNQSLEMDKKQRRGLNYFIQVLSMLASSIINFLVFGYGAYLSIQGEISAAAVIAFIQLLNYVIAPLQQLPILYSGYQAGAALIERLQTLMACEQDTKHDELTAFNEAIRVENLTFGYTDQPILKGINFTFKKNKRYAIVGSSGSGKSTLLNLLMGYIDAASGNIYYDDQPLNRISSASLSACLSLIQQNVFIFDDSLHANISMYKDFDKDELEKVIAISGLAEVSKEKGMAYRCGENGKNLSGGERQRVAIARALLRNTPILFVDEATSALDNATAQKVEEAILSIQNQTCICVTHRLQAETLAQFDEILVMHHGTLCESGTFNELLDRKQVFYSLYKLSAA</sequence>
<dbReference type="InterPro" id="IPR017871">
    <property type="entry name" value="ABC_transporter-like_CS"/>
</dbReference>
<name>A0A318KD69_9FIRM</name>
<keyword evidence="5 7" id="KW-1133">Transmembrane helix</keyword>
<dbReference type="PANTHER" id="PTHR43394:SF1">
    <property type="entry name" value="ATP-BINDING CASSETTE SUB-FAMILY B MEMBER 10, MITOCHONDRIAL"/>
    <property type="match status" value="1"/>
</dbReference>
<accession>A0A318KD69</accession>
<comment type="subcellular location">
    <subcellularLocation>
        <location evidence="1">Cell membrane</location>
        <topology evidence="1">Multi-pass membrane protein</topology>
    </subcellularLocation>
</comment>
<evidence type="ECO:0000256" key="3">
    <source>
        <dbReference type="ARBA" id="ARBA00022741"/>
    </source>
</evidence>
<comment type="caution">
    <text evidence="10">The sequence shown here is derived from an EMBL/GenBank/DDBJ whole genome shotgun (WGS) entry which is preliminary data.</text>
</comment>
<dbReference type="Gene3D" id="1.20.1560.10">
    <property type="entry name" value="ABC transporter type 1, transmembrane domain"/>
    <property type="match status" value="1"/>
</dbReference>
<dbReference type="InterPro" id="IPR039421">
    <property type="entry name" value="Type_1_exporter"/>
</dbReference>
<dbReference type="GO" id="GO:0015421">
    <property type="term" value="F:ABC-type oligopeptide transporter activity"/>
    <property type="evidence" value="ECO:0007669"/>
    <property type="project" value="TreeGrafter"/>
</dbReference>
<dbReference type="Pfam" id="PF00664">
    <property type="entry name" value="ABC_membrane"/>
    <property type="match status" value="1"/>
</dbReference>
<dbReference type="Proteomes" id="UP000247612">
    <property type="component" value="Unassembled WGS sequence"/>
</dbReference>
<evidence type="ECO:0000313" key="11">
    <source>
        <dbReference type="Proteomes" id="UP000247612"/>
    </source>
</evidence>